<evidence type="ECO:0000256" key="1">
    <source>
        <dbReference type="SAM" id="SignalP"/>
    </source>
</evidence>
<dbReference type="Proteomes" id="UP001454036">
    <property type="component" value="Unassembled WGS sequence"/>
</dbReference>
<sequence>MNPLSSSKCLFLGYLFVVSVTAIDGHPPDHKFTFPVEGFAPRNKTDHVIINIAKFAFDEHSKQASKNSTLRPWKYEEVYKAMSKDISHDAKKIAILAWGLDGPLYEICEAMVEVNNNIPNLIAFHEPKFD</sequence>
<name>A0AAV3RU60_LITER</name>
<proteinExistence type="predicted"/>
<gene>
    <name evidence="2" type="ORF">LIER_31772</name>
</gene>
<evidence type="ECO:0000313" key="3">
    <source>
        <dbReference type="Proteomes" id="UP001454036"/>
    </source>
</evidence>
<feature type="signal peptide" evidence="1">
    <location>
        <begin position="1"/>
        <end position="25"/>
    </location>
</feature>
<protein>
    <submittedName>
        <fullName evidence="2">Uncharacterized protein</fullName>
    </submittedName>
</protein>
<keyword evidence="3" id="KW-1185">Reference proteome</keyword>
<accession>A0AAV3RU60</accession>
<reference evidence="2 3" key="1">
    <citation type="submission" date="2024-01" db="EMBL/GenBank/DDBJ databases">
        <title>The complete chloroplast genome sequence of Lithospermum erythrorhizon: insights into the phylogenetic relationship among Boraginaceae species and the maternal lineages of purple gromwells.</title>
        <authorList>
            <person name="Okada T."/>
            <person name="Watanabe K."/>
        </authorList>
    </citation>
    <scope>NUCLEOTIDE SEQUENCE [LARGE SCALE GENOMIC DNA]</scope>
</reference>
<evidence type="ECO:0000313" key="2">
    <source>
        <dbReference type="EMBL" id="GAA0184484.1"/>
    </source>
</evidence>
<dbReference type="AlphaFoldDB" id="A0AAV3RU60"/>
<comment type="caution">
    <text evidence="2">The sequence shown here is derived from an EMBL/GenBank/DDBJ whole genome shotgun (WGS) entry which is preliminary data.</text>
</comment>
<dbReference type="EMBL" id="BAABME010011937">
    <property type="protein sequence ID" value="GAA0184484.1"/>
    <property type="molecule type" value="Genomic_DNA"/>
</dbReference>
<feature type="chain" id="PRO_5043472591" evidence="1">
    <location>
        <begin position="26"/>
        <end position="130"/>
    </location>
</feature>
<organism evidence="2 3">
    <name type="scientific">Lithospermum erythrorhizon</name>
    <name type="common">Purple gromwell</name>
    <name type="synonym">Lithospermum officinale var. erythrorhizon</name>
    <dbReference type="NCBI Taxonomy" id="34254"/>
    <lineage>
        <taxon>Eukaryota</taxon>
        <taxon>Viridiplantae</taxon>
        <taxon>Streptophyta</taxon>
        <taxon>Embryophyta</taxon>
        <taxon>Tracheophyta</taxon>
        <taxon>Spermatophyta</taxon>
        <taxon>Magnoliopsida</taxon>
        <taxon>eudicotyledons</taxon>
        <taxon>Gunneridae</taxon>
        <taxon>Pentapetalae</taxon>
        <taxon>asterids</taxon>
        <taxon>lamiids</taxon>
        <taxon>Boraginales</taxon>
        <taxon>Boraginaceae</taxon>
        <taxon>Boraginoideae</taxon>
        <taxon>Lithospermeae</taxon>
        <taxon>Lithospermum</taxon>
    </lineage>
</organism>
<keyword evidence="1" id="KW-0732">Signal</keyword>